<name>A0A3N2QBS0_9BACT</name>
<evidence type="ECO:0000256" key="1">
    <source>
        <dbReference type="SAM" id="Phobius"/>
    </source>
</evidence>
<keyword evidence="1" id="KW-0812">Transmembrane</keyword>
<dbReference type="EMBL" id="RARA01000025">
    <property type="protein sequence ID" value="ROT47256.1"/>
    <property type="molecule type" value="Genomic_DNA"/>
</dbReference>
<reference evidence="2 3" key="1">
    <citation type="submission" date="2018-09" db="EMBL/GenBank/DDBJ databases">
        <title>Comparative Genomics of Wolbachia-Cardinium Dual Endosymbiosis in a Plant-Parasitic Nematode.</title>
        <authorList>
            <person name="Brown A.M.V."/>
            <person name="Wasala S.K."/>
            <person name="Howe D.K."/>
            <person name="Peetz A.B."/>
            <person name="Zasada I.A."/>
            <person name="Denver D.R."/>
        </authorList>
    </citation>
    <scope>NUCLEOTIDE SEQUENCE [LARGE SCALE GENOMIC DNA]</scope>
    <source>
        <strain evidence="2 3">Pp_1</strain>
    </source>
</reference>
<evidence type="ECO:0000313" key="3">
    <source>
        <dbReference type="Proteomes" id="UP000270927"/>
    </source>
</evidence>
<proteinExistence type="predicted"/>
<dbReference type="AlphaFoldDB" id="A0A3N2QBS0"/>
<protein>
    <recommendedName>
        <fullName evidence="4">Helix-hairpin-helix domain-containing protein</fullName>
    </recommendedName>
</protein>
<keyword evidence="1" id="KW-1133">Transmembrane helix</keyword>
<evidence type="ECO:0008006" key="4">
    <source>
        <dbReference type="Google" id="ProtNLM"/>
    </source>
</evidence>
<accession>A0A3N2QBS0</accession>
<comment type="caution">
    <text evidence="2">The sequence shown here is derived from an EMBL/GenBank/DDBJ whole genome shotgun (WGS) entry which is preliminary data.</text>
</comment>
<evidence type="ECO:0000313" key="2">
    <source>
        <dbReference type="EMBL" id="ROT47256.1"/>
    </source>
</evidence>
<keyword evidence="1" id="KW-0472">Membrane</keyword>
<feature type="transmembrane region" description="Helical" evidence="1">
    <location>
        <begin position="27"/>
        <end position="45"/>
    </location>
</feature>
<sequence length="733" mass="83918">MIKKSSQKKSSAGEKTSTLMQKVTKRWLSYLIFFILLGQPFLLVFPCISHISHPLSFYDYIEQIYQRQNFTEEEDFESIKEALQEAYATPLDLNQVSKEALAALGILSKNQLNNYFNHIATTGPLYSKYELQAIPDFDLTTIALLLPFIFVLESYSIPSDSIWERIAKSETNYFLFRYAPAFNANISKKHLGNLDQCTTQLSLQNNNDLALGITARKQAGEAFCWDHAKHLYGFNLWSVFLAIESKKYFKRVIIGDYQVGYGQGLLLSAGYSMEKGADITSIIRSNNMGICPYKSIRRIGLRGIAITSALGPFELTGFYATHNLDAKIEEEQGNIRYTHSIDQIGKYDTIHNLNKKGTVNEQVIGCTLLTHGNKNQNKNQNEVGIILLYNHYDTPIIPKESIFSDHLFYGQRAVATSLFYRLLWKNVLLFGEGGITFPDATIANKHNEKALIIGSIISLSSYLDLTSALYYYGEGFYSPYENAFKRYTTDNANERGFYGGVKLTPLARWQISTSGHFFSTLRPRTQLATAGYGHIFTTRSSYALNRETILLIQHRFNKTPKDKLKKGQDTIAIGEEEISAAYKNSIKLKIDRKLSHYWWTNIETQYTHHNFLEHTHHGYALANTQKWKSSIFQFSCKIIYFNVQDYAARLYFYKPAPLYHGTRFQAYCGNGIAVNGLVCWKPIRFIRLELQYIFMHLFNALPLTMQKKMTKKKHPNVSTANKHAGTIQFILNF</sequence>
<gene>
    <name evidence="2" type="ORF">EDM02_03845</name>
</gene>
<organism evidence="2 3">
    <name type="scientific">Candidatus Cardinium hertigii</name>
    <dbReference type="NCBI Taxonomy" id="247481"/>
    <lineage>
        <taxon>Bacteria</taxon>
        <taxon>Pseudomonadati</taxon>
        <taxon>Bacteroidota</taxon>
        <taxon>Cytophagia</taxon>
        <taxon>Cytophagales</taxon>
        <taxon>Amoebophilaceae</taxon>
        <taxon>Candidatus Cardinium</taxon>
    </lineage>
</organism>
<keyword evidence="3" id="KW-1185">Reference proteome</keyword>
<dbReference type="Proteomes" id="UP000270927">
    <property type="component" value="Unassembled WGS sequence"/>
</dbReference>